<proteinExistence type="predicted"/>
<dbReference type="SMART" id="SM00034">
    <property type="entry name" value="CLECT"/>
    <property type="match status" value="1"/>
</dbReference>
<dbReference type="Pfam" id="PF00059">
    <property type="entry name" value="Lectin_C"/>
    <property type="match status" value="1"/>
</dbReference>
<dbReference type="Gene3D" id="3.10.100.10">
    <property type="entry name" value="Mannose-Binding Protein A, subunit A"/>
    <property type="match status" value="1"/>
</dbReference>
<evidence type="ECO:0000313" key="4">
    <source>
        <dbReference type="Proteomes" id="UP000225740"/>
    </source>
</evidence>
<dbReference type="InterPro" id="IPR002105">
    <property type="entry name" value="Dockerin_1_rpt"/>
</dbReference>
<dbReference type="OrthoDB" id="221077at2"/>
<dbReference type="SUPFAM" id="SSF89260">
    <property type="entry name" value="Collagen-binding domain"/>
    <property type="match status" value="1"/>
</dbReference>
<dbReference type="InterPro" id="IPR036439">
    <property type="entry name" value="Dockerin_dom_sf"/>
</dbReference>
<dbReference type="Proteomes" id="UP000225740">
    <property type="component" value="Unassembled WGS sequence"/>
</dbReference>
<feature type="domain" description="C-type lectin" evidence="2">
    <location>
        <begin position="285"/>
        <end position="383"/>
    </location>
</feature>
<dbReference type="InterPro" id="IPR050111">
    <property type="entry name" value="C-type_lectin/snaclec_domain"/>
</dbReference>
<dbReference type="Gene3D" id="2.60.120.380">
    <property type="match status" value="4"/>
</dbReference>
<dbReference type="SUPFAM" id="SSF63446">
    <property type="entry name" value="Type I dockerin domain"/>
    <property type="match status" value="1"/>
</dbReference>
<protein>
    <submittedName>
        <fullName evidence="3">Mannan-binding protein MBP (Lectin)</fullName>
    </submittedName>
</protein>
<feature type="region of interest" description="Disordered" evidence="1">
    <location>
        <begin position="1"/>
        <end position="45"/>
    </location>
</feature>
<dbReference type="InterPro" id="IPR016187">
    <property type="entry name" value="CTDL_fold"/>
</dbReference>
<dbReference type="CDD" id="cd03603">
    <property type="entry name" value="CLECT_VCBS"/>
    <property type="match status" value="1"/>
</dbReference>
<feature type="compositionally biased region" description="Basic residues" evidence="1">
    <location>
        <begin position="27"/>
        <end position="45"/>
    </location>
</feature>
<dbReference type="PROSITE" id="PS50041">
    <property type="entry name" value="C_TYPE_LECTIN_2"/>
    <property type="match status" value="1"/>
</dbReference>
<dbReference type="PANTHER" id="PTHR22803">
    <property type="entry name" value="MANNOSE, PHOSPHOLIPASE, LECTIN RECEPTOR RELATED"/>
    <property type="match status" value="1"/>
</dbReference>
<evidence type="ECO:0000256" key="1">
    <source>
        <dbReference type="SAM" id="MobiDB-lite"/>
    </source>
</evidence>
<keyword evidence="4" id="KW-1185">Reference proteome</keyword>
<reference evidence="3 4" key="1">
    <citation type="submission" date="2017-06" db="EMBL/GenBank/DDBJ databases">
        <title>Description of Rhodopirellula bahusiensis sp. nov.</title>
        <authorList>
            <person name="Kizina J."/>
            <person name="Harder J."/>
        </authorList>
    </citation>
    <scope>NUCLEOTIDE SEQUENCE [LARGE SCALE GENOMIC DNA]</scope>
    <source>
        <strain evidence="3 4">SWK21</strain>
    </source>
</reference>
<sequence length="1901" mass="207961">MAAIGSKSPTQQVTQFERRALIPGRAQRNRRGQSSRRRSATANHRRVRLEQLESRWMLAADATSDIPDSTPLVFAPVVEGRDLQIARSTGDLNQTSNRFSLSTEEQTELSLYVNSGGLALTFSATLFDEEGNYVTKSDPYSPHDYKSILVPEAGEYLLEVDPSFSSDDANNYQLRVLQGSLPFETESLAPLLSELQGIGTASVAGVISSGLHDEDIDSYSLGVLAEGTRVDLTASIPSGGTAAPIIELRGPRGIVVDQNPARDKVEAVIPSPGTYEVRVRQETVFDNSRYQFRGRNTKTEAEQLAHESGGHLLAINSAEEQSLFEPIDSETWIGISLGEEESVDSLRWSSGEELTYTNWQEGEPALHSHESHGDGVMDQSGKWTLKDVFSYISKSTIIEIPRNEDDPVSSFAGPDALYLLDVVVTDTDAPQVVSISGIPTHDIIADSPLVEFGFELSEPVQATGDLNHIIDLREAGVDGEFFTDDDRLFHTTSKLDSPTELVVCIMDGPIADGHYQISISDQLTDLFGNPLAAGAGYSKSFEIAIDAERFVFEGVDNDTIETATPIPLTPDSGGTGLSHTTRTGLGLNSYYGDPDYWTFDVAAASEITVRISGNGRGLTLLDADENVLASDVSVIDAASLSKAGQYFVRIVGSRGSDANAPYQLSLDVSESIAMETDSRQSNHNSTTEDIEFDETTNPRLAKVTGALAFGSDSPQDRFFLGTLNAGSTVSLRSILPHWSTLKPFVELYRGYERILDINVSEEVFEGTIATDGRYYAVVRADTGYGLHGQYILDIEIDDDITPKLLGTPGLPAADEVGNELIGRFELNFSEEVLLDNNSIDLREAGEDGQFDTDDDRSFDVELTTDETSSNFEFIVTDGPLDTGQFRLTLNADITDLSGNTLDGDNVVSQFFQLDAVDSTEIFEGFDNDQRDRATVLPLQLDPTGTGFSRTPRSGVGLIETFNDTDWWSFEAEALQTIRVTLTTEMINTLDLTVTDSEGHAIVGSLSTHQQGDKSTLVNRFRAPSDGEYYIHIQKRTLISSEYQRDYELRVDTVAGQTLESREQANQYKGHGDTIALNSTPDGSLRGSIAGTLLLSDRDTYELGSLEPNLQVRFTIDRPEWSQVEPVIGLYGVGSAFTEISPDEDGSFRALTTDRGEYEVFVAANPEGNGAGFDGQYVLNVEVIDTVPFQVTEIRGLPSDNVETDQMLSDFEVTFNRNLSESSFESSEVSIVEAGADGQFGTSDDQTYALRHEFAYAHGEAQRDRLHFSVESGVNVLREGKYRLHLPASFESRYGEPLEEGDGYSTDFSIDELPEGYLFEGPANDDRTGAVHLDPEAPGSNWLVRGIGSLERDDDIDFWSIDASAGDWVTVWTPNRSSSYFATSGLSNEAGQYMTASSRHHQYPQQGAFQHYVIPTDGEYFVAVEGNTAQLPNDRLYELWVHIAPLADGEAPIEGFHLNHPIFQKTDHGETAVIADSFISDEFGFFYPYHETTYDIGHLPEHTDVRIDTRSTTWTFANSFLLLDPIANRRSQKFVVTGTITGDPGTDLTIGPTHHYPGHIPTSQQRADYIVEIQSFDVTAPKISLDIETDSDTHLVRASASDSDELGRQGSGVTQLSLFSIHDGSLSHRQSGTTNRIEHTITSAHASHFFATATDRVGNRSILDLSGQDLGSISIDSSIADNSLVTWPSQIAVGPGTSLTWSGQWEVLLPIIRDNRLYHRVTAGDQVIEFETTSEDQNPVIPYDVDRSGSVSALDALLVINHLSSAHAQTETRLSLSGHYFDVNGDSRSTALDALQVINQLRFGPSSGASEFIPIENTATQPFICRFGPTEDAYDTTHPMSDTAIPPQSLNQFIDATPAVPVSQPLWKIDTSSRGEPGTSLDPTTVDEVLTSSTNALLEHLL</sequence>
<accession>A0A2G1W310</accession>
<dbReference type="EMBL" id="NIZW01000017">
    <property type="protein sequence ID" value="PHQ33375.1"/>
    <property type="molecule type" value="Genomic_DNA"/>
</dbReference>
<evidence type="ECO:0000259" key="2">
    <source>
        <dbReference type="PROSITE" id="PS50041"/>
    </source>
</evidence>
<dbReference type="InterPro" id="IPR016186">
    <property type="entry name" value="C-type_lectin-like/link_sf"/>
</dbReference>
<gene>
    <name evidence="3" type="ORF">CEE69_20320</name>
</gene>
<dbReference type="GO" id="GO:0000272">
    <property type="term" value="P:polysaccharide catabolic process"/>
    <property type="evidence" value="ECO:0007669"/>
    <property type="project" value="InterPro"/>
</dbReference>
<dbReference type="Pfam" id="PF00404">
    <property type="entry name" value="Dockerin_1"/>
    <property type="match status" value="1"/>
</dbReference>
<dbReference type="InterPro" id="IPR034007">
    <property type="entry name" value="CTLD_bac"/>
</dbReference>
<dbReference type="SUPFAM" id="SSF56436">
    <property type="entry name" value="C-type lectin-like"/>
    <property type="match status" value="1"/>
</dbReference>
<organism evidence="3 4">
    <name type="scientific">Rhodopirellula bahusiensis</name>
    <dbReference type="NCBI Taxonomy" id="2014065"/>
    <lineage>
        <taxon>Bacteria</taxon>
        <taxon>Pseudomonadati</taxon>
        <taxon>Planctomycetota</taxon>
        <taxon>Planctomycetia</taxon>
        <taxon>Pirellulales</taxon>
        <taxon>Pirellulaceae</taxon>
        <taxon>Rhodopirellula</taxon>
    </lineage>
</organism>
<dbReference type="GO" id="GO:0004553">
    <property type="term" value="F:hydrolase activity, hydrolyzing O-glycosyl compounds"/>
    <property type="evidence" value="ECO:0007669"/>
    <property type="project" value="InterPro"/>
</dbReference>
<dbReference type="InterPro" id="IPR007280">
    <property type="entry name" value="Peptidase_C_arc/bac"/>
</dbReference>
<comment type="caution">
    <text evidence="3">The sequence shown here is derived from an EMBL/GenBank/DDBJ whole genome shotgun (WGS) entry which is preliminary data.</text>
</comment>
<name>A0A2G1W310_9BACT</name>
<dbReference type="Pfam" id="PF04151">
    <property type="entry name" value="PPC"/>
    <property type="match status" value="1"/>
</dbReference>
<evidence type="ECO:0000313" key="3">
    <source>
        <dbReference type="EMBL" id="PHQ33375.1"/>
    </source>
</evidence>
<dbReference type="InterPro" id="IPR001304">
    <property type="entry name" value="C-type_lectin-like"/>
</dbReference>